<feature type="domain" description="FAS1" evidence="1">
    <location>
        <begin position="458"/>
        <end position="598"/>
    </location>
</feature>
<name>A0AAD2CIR6_9STRA</name>
<dbReference type="InterPro" id="IPR000782">
    <property type="entry name" value="FAS1_domain"/>
</dbReference>
<evidence type="ECO:0000313" key="3">
    <source>
        <dbReference type="Proteomes" id="UP001295423"/>
    </source>
</evidence>
<reference evidence="2" key="1">
    <citation type="submission" date="2023-08" db="EMBL/GenBank/DDBJ databases">
        <authorList>
            <person name="Audoor S."/>
            <person name="Bilcke G."/>
        </authorList>
    </citation>
    <scope>NUCLEOTIDE SEQUENCE</scope>
</reference>
<evidence type="ECO:0000259" key="1">
    <source>
        <dbReference type="PROSITE" id="PS50213"/>
    </source>
</evidence>
<sequence length="630" mass="66727">MTTSASCITNLADANIAMVAGATLELCPGTYAVGSPLDDTLTTFAGGIPLIIDADDVTVKCGISGASANGCILEGGFAQIWIGNPKTPSATVNNLNISGITFTGVLESGFDGELSPRNIYGTGQSNLVTINDCLFTDITTTGFVMDIVPEQGLLNMSIVNSAFTNVAHGFDVIFGSSASDIKFNTVTFTNMTHILPEDDVDGCANLTAATCAYSSSIIHLAYTTYTTPTVEESFVDVTVKDSTFYTSILRTLGEWGFGTIIDTFTTLITVTNTTIYNQENRTANDDYCEGGYAAAYNATTGIDWKCKRVSYALDVVEILRCGINCDANGNFSTLFTALAATGLDATIAGNTNNVAIFAPTDEAFEQLPPGLLDDLLNDTATLTQLLLYHVTVEDPVLTDAIAAGLPAAKTVQGESVSFTPITATYDFYKVDEATIIHADWEESPGAGKVIQVIDRVIPPSTITILPSFSQLVESLNLTEFIAAGQAVGFDANLDPDKIYTLFAPSNGAIQNSSSTQALLSASDKTPLTELLNHHFLEGNFSIADLQAQGCLDKTSLASKNIKITFSNSEIRWNDAFTNTSTVNQLAYNGILHVIDGVLDPSDIKRCSSAARASMSIAFGLAGTILAIFVF</sequence>
<accession>A0AAD2CIR6</accession>
<dbReference type="InterPro" id="IPR050904">
    <property type="entry name" value="Adhesion/Biosynth-related"/>
</dbReference>
<dbReference type="Proteomes" id="UP001295423">
    <property type="component" value="Unassembled WGS sequence"/>
</dbReference>
<dbReference type="PANTHER" id="PTHR10900">
    <property type="entry name" value="PERIOSTIN-RELATED"/>
    <property type="match status" value="1"/>
</dbReference>
<dbReference type="PROSITE" id="PS50213">
    <property type="entry name" value="FAS1"/>
    <property type="match status" value="2"/>
</dbReference>
<proteinExistence type="predicted"/>
<dbReference type="Gene3D" id="2.30.180.10">
    <property type="entry name" value="FAS1 domain"/>
    <property type="match status" value="2"/>
</dbReference>
<dbReference type="EMBL" id="CAKOGP040000446">
    <property type="protein sequence ID" value="CAJ1935122.1"/>
    <property type="molecule type" value="Genomic_DNA"/>
</dbReference>
<keyword evidence="3" id="KW-1185">Reference proteome</keyword>
<protein>
    <recommendedName>
        <fullName evidence="1">FAS1 domain-containing protein</fullName>
    </recommendedName>
</protein>
<feature type="domain" description="FAS1" evidence="1">
    <location>
        <begin position="318"/>
        <end position="454"/>
    </location>
</feature>
<dbReference type="InterPro" id="IPR011050">
    <property type="entry name" value="Pectin_lyase_fold/virulence"/>
</dbReference>
<dbReference type="SMART" id="SM00554">
    <property type="entry name" value="FAS1"/>
    <property type="match status" value="2"/>
</dbReference>
<dbReference type="SUPFAM" id="SSF82153">
    <property type="entry name" value="FAS1 domain"/>
    <property type="match status" value="2"/>
</dbReference>
<dbReference type="PANTHER" id="PTHR10900:SF77">
    <property type="entry name" value="FI19380P1"/>
    <property type="match status" value="1"/>
</dbReference>
<dbReference type="InterPro" id="IPR036378">
    <property type="entry name" value="FAS1_dom_sf"/>
</dbReference>
<dbReference type="GO" id="GO:0005615">
    <property type="term" value="C:extracellular space"/>
    <property type="evidence" value="ECO:0007669"/>
    <property type="project" value="TreeGrafter"/>
</dbReference>
<evidence type="ECO:0000313" key="2">
    <source>
        <dbReference type="EMBL" id="CAJ1935122.1"/>
    </source>
</evidence>
<comment type="caution">
    <text evidence="2">The sequence shown here is derived from an EMBL/GenBank/DDBJ whole genome shotgun (WGS) entry which is preliminary data.</text>
</comment>
<dbReference type="Pfam" id="PF02469">
    <property type="entry name" value="Fasciclin"/>
    <property type="match status" value="2"/>
</dbReference>
<dbReference type="AlphaFoldDB" id="A0AAD2CIR6"/>
<gene>
    <name evidence="2" type="ORF">CYCCA115_LOCUS4460</name>
</gene>
<dbReference type="SUPFAM" id="SSF51126">
    <property type="entry name" value="Pectin lyase-like"/>
    <property type="match status" value="1"/>
</dbReference>
<organism evidence="2 3">
    <name type="scientific">Cylindrotheca closterium</name>
    <dbReference type="NCBI Taxonomy" id="2856"/>
    <lineage>
        <taxon>Eukaryota</taxon>
        <taxon>Sar</taxon>
        <taxon>Stramenopiles</taxon>
        <taxon>Ochrophyta</taxon>
        <taxon>Bacillariophyta</taxon>
        <taxon>Bacillariophyceae</taxon>
        <taxon>Bacillariophycidae</taxon>
        <taxon>Bacillariales</taxon>
        <taxon>Bacillariaceae</taxon>
        <taxon>Cylindrotheca</taxon>
    </lineage>
</organism>